<reference evidence="4" key="1">
    <citation type="journal article" date="2011" name="J. Bacteriol.">
        <title>Genome sequences of eight morphologically diverse alphaproteobacteria.</title>
        <authorList>
            <consortium name="US DOE Joint Genome Institute"/>
            <person name="Brown P.J."/>
            <person name="Kysela D.T."/>
            <person name="Buechlein A."/>
            <person name="Hemmerich C."/>
            <person name="Brun Y.V."/>
        </authorList>
    </citation>
    <scope>NUCLEOTIDE SEQUENCE [LARGE SCALE GENOMIC DNA]</scope>
    <source>
        <strain evidence="4">ATCC 49814 / DSM 5838 / IFAM 1418</strain>
    </source>
</reference>
<keyword evidence="4" id="KW-1185">Reference proteome</keyword>
<dbReference type="SUPFAM" id="SSF53756">
    <property type="entry name" value="UDP-Glycosyltransferase/glycogen phosphorylase"/>
    <property type="match status" value="1"/>
</dbReference>
<accession>C6XLZ5</accession>
<dbReference type="STRING" id="582402.Hbal_2146"/>
<dbReference type="CAZy" id="GT4">
    <property type="family name" value="Glycosyltransferase Family 4"/>
</dbReference>
<sequence length="376" mass="41746">MSQIEGLIAQGHEVSVLAENLSSDIELITSPEILQVAQRAVFLQPKSAWFSAFLQKLPYRVRQKRRQLAERKAYKNNDVVVCNFGWMGIEAANQMKDMPQRAKLVTIFHGADMSSFLKGRDDSPYADLFAIGDSFLPISQFWKSKLLELGAPEEKTSIHRMGVFTDEFSFSSREKSSDNPFNFITVGRLTEKKGVEYTIRAAAALKQMLDKPNFQVTIIGDGPLKTELKILCHDLGMDAEISFKGALPHEQVAKHLQKADAFLLPSVTAQNGDMEGIPVALMEAMASGLPVISTRHSGIPELVIHDNTGLLADERDPQGLAQAMHQTLTDHTNRETLASSARKHVETEFNNALWNQKLSDLCLQIANQSPVTGDKQ</sequence>
<dbReference type="PANTHER" id="PTHR45947">
    <property type="entry name" value="SULFOQUINOVOSYL TRANSFERASE SQD2"/>
    <property type="match status" value="1"/>
</dbReference>
<dbReference type="InterPro" id="IPR028098">
    <property type="entry name" value="Glyco_trans_4-like_N"/>
</dbReference>
<dbReference type="OrthoDB" id="9790710at2"/>
<dbReference type="Pfam" id="PF00534">
    <property type="entry name" value="Glycos_transf_1"/>
    <property type="match status" value="1"/>
</dbReference>
<gene>
    <name evidence="3" type="ordered locus">Hbal_2146</name>
</gene>
<evidence type="ECO:0000259" key="2">
    <source>
        <dbReference type="Pfam" id="PF13439"/>
    </source>
</evidence>
<evidence type="ECO:0000313" key="3">
    <source>
        <dbReference type="EMBL" id="ACT59827.1"/>
    </source>
</evidence>
<dbReference type="GO" id="GO:0016757">
    <property type="term" value="F:glycosyltransferase activity"/>
    <property type="evidence" value="ECO:0007669"/>
    <property type="project" value="InterPro"/>
</dbReference>
<dbReference type="AlphaFoldDB" id="C6XLZ5"/>
<organism evidence="3 4">
    <name type="scientific">Hirschia baltica (strain ATCC 49814 / DSM 5838 / IFAM 1418)</name>
    <dbReference type="NCBI Taxonomy" id="582402"/>
    <lineage>
        <taxon>Bacteria</taxon>
        <taxon>Pseudomonadati</taxon>
        <taxon>Pseudomonadota</taxon>
        <taxon>Alphaproteobacteria</taxon>
        <taxon>Hyphomonadales</taxon>
        <taxon>Hyphomonadaceae</taxon>
        <taxon>Hirschia</taxon>
    </lineage>
</organism>
<proteinExistence type="predicted"/>
<feature type="domain" description="Glycosyl transferase family 1" evidence="1">
    <location>
        <begin position="174"/>
        <end position="343"/>
    </location>
</feature>
<dbReference type="eggNOG" id="COG0438">
    <property type="taxonomic scope" value="Bacteria"/>
</dbReference>
<protein>
    <submittedName>
        <fullName evidence="3">Glycosyl transferase group 1</fullName>
    </submittedName>
</protein>
<dbReference type="Gene3D" id="3.40.50.2000">
    <property type="entry name" value="Glycogen Phosphorylase B"/>
    <property type="match status" value="2"/>
</dbReference>
<evidence type="ECO:0000259" key="1">
    <source>
        <dbReference type="Pfam" id="PF00534"/>
    </source>
</evidence>
<dbReference type="InterPro" id="IPR001296">
    <property type="entry name" value="Glyco_trans_1"/>
</dbReference>
<dbReference type="KEGG" id="hba:Hbal_2146"/>
<dbReference type="EMBL" id="CP001678">
    <property type="protein sequence ID" value="ACT59827.1"/>
    <property type="molecule type" value="Genomic_DNA"/>
</dbReference>
<dbReference type="HOGENOM" id="CLU_009583_14_3_5"/>
<dbReference type="Pfam" id="PF13439">
    <property type="entry name" value="Glyco_transf_4"/>
    <property type="match status" value="1"/>
</dbReference>
<keyword evidence="3" id="KW-0808">Transferase</keyword>
<dbReference type="Proteomes" id="UP000002745">
    <property type="component" value="Chromosome"/>
</dbReference>
<name>C6XLZ5_HIRBI</name>
<dbReference type="RefSeq" id="WP_015827977.1">
    <property type="nucleotide sequence ID" value="NC_012982.1"/>
</dbReference>
<evidence type="ECO:0000313" key="4">
    <source>
        <dbReference type="Proteomes" id="UP000002745"/>
    </source>
</evidence>
<dbReference type="PANTHER" id="PTHR45947:SF14">
    <property type="entry name" value="SLL1723 PROTEIN"/>
    <property type="match status" value="1"/>
</dbReference>
<dbReference type="InterPro" id="IPR050194">
    <property type="entry name" value="Glycosyltransferase_grp1"/>
</dbReference>
<feature type="domain" description="Glycosyltransferase subfamily 4-like N-terminal" evidence="2">
    <location>
        <begin position="4"/>
        <end position="165"/>
    </location>
</feature>